<accession>A0A3B3YB99</accession>
<evidence type="ECO:0000256" key="7">
    <source>
        <dbReference type="RuleBase" id="RU363034"/>
    </source>
</evidence>
<sequence>MAFNKLICVAALLTLLVKVCGQPSLNTRIVGGQAAPAGSWPWQVSLHIYGHFCGGSLINSQWVLTAAHCVRGTVTVYLGRQSQQGSNPNEVSRTAAQIISHPNYDVQSSNNDIALLRLSAPVTFTSYISPVCLAAAGSIFSSGVNSWITGWGNIGRGVPLPSPQNLMEVEVPVVGNTQCKSSYGDSAITDNMICAGLLEGGKDSCQGDSGGPMVSKQGDRWIQSGIVSFGEGCAQPNFPGVYTRVSQYESWINSLINTNQPGFITFTSNGMDGHLSQKLKLKGNESLQV</sequence>
<evidence type="ECO:0000256" key="6">
    <source>
        <dbReference type="ARBA" id="ARBA00023180"/>
    </source>
</evidence>
<dbReference type="SMART" id="SM00020">
    <property type="entry name" value="Tryp_SPc"/>
    <property type="match status" value="1"/>
</dbReference>
<evidence type="ECO:0000313" key="11">
    <source>
        <dbReference type="Proteomes" id="UP000261480"/>
    </source>
</evidence>
<dbReference type="Proteomes" id="UP000261480">
    <property type="component" value="Unplaced"/>
</dbReference>
<dbReference type="Ensembl" id="ENSPMET00000007135.1">
    <property type="protein sequence ID" value="ENSPMEP00000024631.1"/>
    <property type="gene ID" value="ENSPMEG00000007075.1"/>
</dbReference>
<dbReference type="FunFam" id="2.40.10.10:FF:000057">
    <property type="entry name" value="Zgc:100868"/>
    <property type="match status" value="1"/>
</dbReference>
<dbReference type="AlphaFoldDB" id="A0A3B3YB99"/>
<dbReference type="Pfam" id="PF00089">
    <property type="entry name" value="Trypsin"/>
    <property type="match status" value="1"/>
</dbReference>
<evidence type="ECO:0000259" key="9">
    <source>
        <dbReference type="PROSITE" id="PS50240"/>
    </source>
</evidence>
<dbReference type="Gene3D" id="2.40.10.10">
    <property type="entry name" value="Trypsin-like serine proteases"/>
    <property type="match status" value="1"/>
</dbReference>
<keyword evidence="3 7" id="KW-0378">Hydrolase</keyword>
<dbReference type="InterPro" id="IPR018114">
    <property type="entry name" value="TRYPSIN_HIS"/>
</dbReference>
<keyword evidence="11" id="KW-1185">Reference proteome</keyword>
<evidence type="ECO:0000256" key="8">
    <source>
        <dbReference type="SAM" id="SignalP"/>
    </source>
</evidence>
<keyword evidence="1 7" id="KW-0645">Protease</keyword>
<evidence type="ECO:0000256" key="4">
    <source>
        <dbReference type="ARBA" id="ARBA00022825"/>
    </source>
</evidence>
<feature type="chain" id="PRO_5017347273" description="Peptidase S1 domain-containing protein" evidence="8">
    <location>
        <begin position="22"/>
        <end position="289"/>
    </location>
</feature>
<keyword evidence="4 7" id="KW-0720">Serine protease</keyword>
<dbReference type="PROSITE" id="PS00135">
    <property type="entry name" value="TRYPSIN_SER"/>
    <property type="match status" value="1"/>
</dbReference>
<dbReference type="InterPro" id="IPR033116">
    <property type="entry name" value="TRYPSIN_SER"/>
</dbReference>
<organism evidence="10 11">
    <name type="scientific">Poecilia mexicana</name>
    <dbReference type="NCBI Taxonomy" id="48701"/>
    <lineage>
        <taxon>Eukaryota</taxon>
        <taxon>Metazoa</taxon>
        <taxon>Chordata</taxon>
        <taxon>Craniata</taxon>
        <taxon>Vertebrata</taxon>
        <taxon>Euteleostomi</taxon>
        <taxon>Actinopterygii</taxon>
        <taxon>Neopterygii</taxon>
        <taxon>Teleostei</taxon>
        <taxon>Neoteleostei</taxon>
        <taxon>Acanthomorphata</taxon>
        <taxon>Ovalentaria</taxon>
        <taxon>Atherinomorphae</taxon>
        <taxon>Cyprinodontiformes</taxon>
        <taxon>Poeciliidae</taxon>
        <taxon>Poeciliinae</taxon>
        <taxon>Poecilia</taxon>
    </lineage>
</organism>
<dbReference type="PROSITE" id="PS50240">
    <property type="entry name" value="TRYPSIN_DOM"/>
    <property type="match status" value="1"/>
</dbReference>
<dbReference type="PROSITE" id="PS00134">
    <property type="entry name" value="TRYPSIN_HIS"/>
    <property type="match status" value="1"/>
</dbReference>
<proteinExistence type="predicted"/>
<dbReference type="GO" id="GO:0004252">
    <property type="term" value="F:serine-type endopeptidase activity"/>
    <property type="evidence" value="ECO:0007669"/>
    <property type="project" value="InterPro"/>
</dbReference>
<reference evidence="10" key="1">
    <citation type="submission" date="2025-08" db="UniProtKB">
        <authorList>
            <consortium name="Ensembl"/>
        </authorList>
    </citation>
    <scope>IDENTIFICATION</scope>
</reference>
<dbReference type="InterPro" id="IPR043504">
    <property type="entry name" value="Peptidase_S1_PA_chymotrypsin"/>
</dbReference>
<dbReference type="PANTHER" id="PTHR24253:SF144">
    <property type="entry name" value="CHYMOTRYPSIN-LIKE PROTEASE CTRL-1-RELATED"/>
    <property type="match status" value="1"/>
</dbReference>
<dbReference type="SUPFAM" id="SSF50494">
    <property type="entry name" value="Trypsin-like serine proteases"/>
    <property type="match status" value="1"/>
</dbReference>
<dbReference type="InterPro" id="IPR001254">
    <property type="entry name" value="Trypsin_dom"/>
</dbReference>
<dbReference type="PANTHER" id="PTHR24253">
    <property type="entry name" value="TRANSMEMBRANE PROTEASE SERINE"/>
    <property type="match status" value="1"/>
</dbReference>
<feature type="signal peptide" evidence="8">
    <location>
        <begin position="1"/>
        <end position="21"/>
    </location>
</feature>
<keyword evidence="5" id="KW-1015">Disulfide bond</keyword>
<keyword evidence="6" id="KW-0325">Glycoprotein</keyword>
<evidence type="ECO:0000256" key="2">
    <source>
        <dbReference type="ARBA" id="ARBA00022729"/>
    </source>
</evidence>
<evidence type="ECO:0000313" key="10">
    <source>
        <dbReference type="Ensembl" id="ENSPMEP00000024631.1"/>
    </source>
</evidence>
<reference evidence="10" key="2">
    <citation type="submission" date="2025-09" db="UniProtKB">
        <authorList>
            <consortium name="Ensembl"/>
        </authorList>
    </citation>
    <scope>IDENTIFICATION</scope>
</reference>
<name>A0A3B3YB99_9TELE</name>
<protein>
    <recommendedName>
        <fullName evidence="9">Peptidase S1 domain-containing protein</fullName>
    </recommendedName>
</protein>
<dbReference type="InterPro" id="IPR001314">
    <property type="entry name" value="Peptidase_S1A"/>
</dbReference>
<dbReference type="PRINTS" id="PR00722">
    <property type="entry name" value="CHYMOTRYPSIN"/>
</dbReference>
<keyword evidence="2 8" id="KW-0732">Signal</keyword>
<dbReference type="InterPro" id="IPR009003">
    <property type="entry name" value="Peptidase_S1_PA"/>
</dbReference>
<evidence type="ECO:0000256" key="5">
    <source>
        <dbReference type="ARBA" id="ARBA00023157"/>
    </source>
</evidence>
<dbReference type="STRING" id="48701.ENSPMEP00000024631"/>
<evidence type="ECO:0000256" key="3">
    <source>
        <dbReference type="ARBA" id="ARBA00022801"/>
    </source>
</evidence>
<dbReference type="GO" id="GO:0006508">
    <property type="term" value="P:proteolysis"/>
    <property type="evidence" value="ECO:0007669"/>
    <property type="project" value="UniProtKB-KW"/>
</dbReference>
<dbReference type="CDD" id="cd00190">
    <property type="entry name" value="Tryp_SPc"/>
    <property type="match status" value="1"/>
</dbReference>
<evidence type="ECO:0000256" key="1">
    <source>
        <dbReference type="ARBA" id="ARBA00022670"/>
    </source>
</evidence>
<feature type="domain" description="Peptidase S1" evidence="9">
    <location>
        <begin position="29"/>
        <end position="257"/>
    </location>
</feature>